<keyword evidence="1" id="KW-0812">Transmembrane</keyword>
<dbReference type="InterPro" id="IPR051532">
    <property type="entry name" value="Ester_Hydrolysis_Enzymes"/>
</dbReference>
<dbReference type="InterPro" id="IPR036514">
    <property type="entry name" value="SGNH_hydro_sf"/>
</dbReference>
<keyword evidence="1" id="KW-1133">Transmembrane helix</keyword>
<feature type="domain" description="SGNH hydrolase-type esterase" evidence="2">
    <location>
        <begin position="65"/>
        <end position="243"/>
    </location>
</feature>
<sequence>MYRVSQAHRLRAATRPMNKPFYNKSLCISVLTAMSGLLIRAPHTVAMHAQKDRIEGSDVKYNILAFGDSLTEGYYHAGYSYHPYNIKLNELLTSNGYSAKVHERGESGELVVGGMDVRLPILLDHFKRQGVQLSWVIILGGINDLGHRTPADAVYEGLRSLYAACHQHGARVLALTCLQMANSLGDHPDGRTQLNDLIRETPASLDYVTVLDLDKELPFPRSQTDETAALWDDILHLTPAGYDTMGRIIYGALRDLLDK</sequence>
<feature type="transmembrane region" description="Helical" evidence="1">
    <location>
        <begin position="21"/>
        <end position="39"/>
    </location>
</feature>
<name>A0ABQ5SJA4_9CHLO</name>
<proteinExistence type="predicted"/>
<dbReference type="InterPro" id="IPR013830">
    <property type="entry name" value="SGNH_hydro"/>
</dbReference>
<dbReference type="Pfam" id="PF13472">
    <property type="entry name" value="Lipase_GDSL_2"/>
    <property type="match status" value="1"/>
</dbReference>
<dbReference type="EMBL" id="BSDZ01000086">
    <property type="protein sequence ID" value="GLI69563.1"/>
    <property type="molecule type" value="Genomic_DNA"/>
</dbReference>
<reference evidence="3 4" key="1">
    <citation type="journal article" date="2023" name="IScience">
        <title>Expanded male sex-determining region conserved during the evolution of homothallism in the green alga Volvox.</title>
        <authorList>
            <person name="Yamamoto K."/>
            <person name="Matsuzaki R."/>
            <person name="Mahakham W."/>
            <person name="Heman W."/>
            <person name="Sekimoto H."/>
            <person name="Kawachi M."/>
            <person name="Minakuchi Y."/>
            <person name="Toyoda A."/>
            <person name="Nozaki H."/>
        </authorList>
    </citation>
    <scope>NUCLEOTIDE SEQUENCE [LARGE SCALE GENOMIC DNA]</scope>
    <source>
        <strain evidence="3 4">NIES-4468</strain>
    </source>
</reference>
<keyword evidence="1" id="KW-0472">Membrane</keyword>
<evidence type="ECO:0000256" key="1">
    <source>
        <dbReference type="SAM" id="Phobius"/>
    </source>
</evidence>
<evidence type="ECO:0000313" key="3">
    <source>
        <dbReference type="EMBL" id="GLI69563.1"/>
    </source>
</evidence>
<protein>
    <recommendedName>
        <fullName evidence="2">SGNH hydrolase-type esterase domain-containing protein</fullName>
    </recommendedName>
</protein>
<evidence type="ECO:0000259" key="2">
    <source>
        <dbReference type="Pfam" id="PF13472"/>
    </source>
</evidence>
<dbReference type="PANTHER" id="PTHR30383:SF5">
    <property type="entry name" value="SGNH HYDROLASE-TYPE ESTERASE DOMAIN-CONTAINING PROTEIN"/>
    <property type="match status" value="1"/>
</dbReference>
<gene>
    <name evidence="3" type="ORF">VaNZ11_014199</name>
</gene>
<dbReference type="SUPFAM" id="SSF52266">
    <property type="entry name" value="SGNH hydrolase"/>
    <property type="match status" value="1"/>
</dbReference>
<dbReference type="PANTHER" id="PTHR30383">
    <property type="entry name" value="THIOESTERASE 1/PROTEASE 1/LYSOPHOSPHOLIPASE L1"/>
    <property type="match status" value="1"/>
</dbReference>
<dbReference type="CDD" id="cd00229">
    <property type="entry name" value="SGNH_hydrolase"/>
    <property type="match status" value="1"/>
</dbReference>
<comment type="caution">
    <text evidence="3">The sequence shown here is derived from an EMBL/GenBank/DDBJ whole genome shotgun (WGS) entry which is preliminary data.</text>
</comment>
<dbReference type="Proteomes" id="UP001165090">
    <property type="component" value="Unassembled WGS sequence"/>
</dbReference>
<organism evidence="3 4">
    <name type="scientific">Volvox africanus</name>
    <dbReference type="NCBI Taxonomy" id="51714"/>
    <lineage>
        <taxon>Eukaryota</taxon>
        <taxon>Viridiplantae</taxon>
        <taxon>Chlorophyta</taxon>
        <taxon>core chlorophytes</taxon>
        <taxon>Chlorophyceae</taxon>
        <taxon>CS clade</taxon>
        <taxon>Chlamydomonadales</taxon>
        <taxon>Volvocaceae</taxon>
        <taxon>Volvox</taxon>
    </lineage>
</organism>
<dbReference type="Gene3D" id="3.40.50.1110">
    <property type="entry name" value="SGNH hydrolase"/>
    <property type="match status" value="1"/>
</dbReference>
<evidence type="ECO:0000313" key="4">
    <source>
        <dbReference type="Proteomes" id="UP001165090"/>
    </source>
</evidence>
<keyword evidence="4" id="KW-1185">Reference proteome</keyword>
<accession>A0ABQ5SJA4</accession>